<dbReference type="EMBL" id="CP045902">
    <property type="protein sequence ID" value="QQP38416.1"/>
    <property type="molecule type" value="Genomic_DNA"/>
</dbReference>
<gene>
    <name evidence="1" type="ORF">FKW44_018983</name>
</gene>
<keyword evidence="2" id="KW-1185">Reference proteome</keyword>
<protein>
    <submittedName>
        <fullName evidence="1">Uncharacterized protein</fullName>
    </submittedName>
</protein>
<organism evidence="1 2">
    <name type="scientific">Caligus rogercresseyi</name>
    <name type="common">Sea louse</name>
    <dbReference type="NCBI Taxonomy" id="217165"/>
    <lineage>
        <taxon>Eukaryota</taxon>
        <taxon>Metazoa</taxon>
        <taxon>Ecdysozoa</taxon>
        <taxon>Arthropoda</taxon>
        <taxon>Crustacea</taxon>
        <taxon>Multicrustacea</taxon>
        <taxon>Hexanauplia</taxon>
        <taxon>Copepoda</taxon>
        <taxon>Siphonostomatoida</taxon>
        <taxon>Caligidae</taxon>
        <taxon>Caligus</taxon>
    </lineage>
</organism>
<name>A0A7T8GVN8_CALRO</name>
<accession>A0A7T8GVN8</accession>
<dbReference type="Proteomes" id="UP000595437">
    <property type="component" value="Chromosome 13"/>
</dbReference>
<evidence type="ECO:0000313" key="2">
    <source>
        <dbReference type="Proteomes" id="UP000595437"/>
    </source>
</evidence>
<reference evidence="2" key="1">
    <citation type="submission" date="2021-01" db="EMBL/GenBank/DDBJ databases">
        <title>Caligus Genome Assembly.</title>
        <authorList>
            <person name="Gallardo-Escarate C."/>
        </authorList>
    </citation>
    <scope>NUCLEOTIDE SEQUENCE [LARGE SCALE GENOMIC DNA]</scope>
</reference>
<evidence type="ECO:0000313" key="1">
    <source>
        <dbReference type="EMBL" id="QQP38416.1"/>
    </source>
</evidence>
<dbReference type="AlphaFoldDB" id="A0A7T8GVN8"/>
<proteinExistence type="predicted"/>
<sequence>MNMISEVYDLYRQGRIPACIFSQWATLNGGGYQMSESVLLRYLWPARIIHIDRLSLDDQPLKELDDVPTWLLFYSSGGDKAHTNLDLATLLFQLYTDNHPGLTMINDLLAIAPLGRYNVWLTAVTILLIGTTQSRALVRLALSDCACCLSTTGTAKYFKAISTAIRRTQVFPNGTAASLEDISVWAYWELPIGRDGNKSDWETEKRNRTTVIEMDSLEPPSLEQKAYLFLRKQFDALPQIPTDLQSWASDGKSGWPAAAQAVSN</sequence>